<sequence>MRTAVRPVVTSVVLRAGNRIDGRSDRHLSTVDRLLSERIDSGKHYLLRSISGRFGFESPADRLFS</sequence>
<comment type="caution">
    <text evidence="1">The sequence shown here is derived from an EMBL/GenBank/DDBJ whole genome shotgun (WGS) entry which is preliminary data.</text>
</comment>
<accession>A0A1S8AV39</accession>
<reference evidence="2" key="1">
    <citation type="submission" date="2016-04" db="EMBL/GenBank/DDBJ databases">
        <authorList>
            <person name="Chen S.-C."/>
            <person name="Lai M.-C."/>
        </authorList>
    </citation>
    <scope>NUCLEOTIDE SEQUENCE [LARGE SCALE GENOMIC DNA]</scope>
    <source>
        <strain evidence="2">AB14</strain>
    </source>
</reference>
<keyword evidence="2" id="KW-1185">Reference proteome</keyword>
<dbReference type="AlphaFoldDB" id="A0A1S8AV39"/>
<gene>
    <name evidence="1" type="ORF">A6E15_05210</name>
</gene>
<organism evidence="1 2">
    <name type="scientific">Natrinema saccharevitans</name>
    <dbReference type="NCBI Taxonomy" id="301967"/>
    <lineage>
        <taxon>Archaea</taxon>
        <taxon>Methanobacteriati</taxon>
        <taxon>Methanobacteriota</taxon>
        <taxon>Stenosarchaea group</taxon>
        <taxon>Halobacteria</taxon>
        <taxon>Halobacteriales</taxon>
        <taxon>Natrialbaceae</taxon>
        <taxon>Natrinema</taxon>
    </lineage>
</organism>
<name>A0A1S8AV39_9EURY</name>
<evidence type="ECO:0000313" key="1">
    <source>
        <dbReference type="EMBL" id="OLZ40421.1"/>
    </source>
</evidence>
<evidence type="ECO:0000313" key="2">
    <source>
        <dbReference type="Proteomes" id="UP000189370"/>
    </source>
</evidence>
<proteinExistence type="predicted"/>
<dbReference type="EMBL" id="LWLN01000001">
    <property type="protein sequence ID" value="OLZ40421.1"/>
    <property type="molecule type" value="Genomic_DNA"/>
</dbReference>
<dbReference type="Proteomes" id="UP000189370">
    <property type="component" value="Unassembled WGS sequence"/>
</dbReference>
<protein>
    <submittedName>
        <fullName evidence="1">Uncharacterized protein</fullName>
    </submittedName>
</protein>